<sequence>MRPDLFRTSELAHRYFTVLGWEKLRYEPWTYRSPDGRVCRLNLDEGTGIVQAAYGDMSASFDAAVGYAATTALPAGGLSDIMPSRRRAHRLGWLRRLLSVARIVAIR</sequence>
<comment type="caution">
    <text evidence="1">The sequence shown here is derived from an EMBL/GenBank/DDBJ whole genome shotgun (WGS) entry which is preliminary data.</text>
</comment>
<reference evidence="1 2" key="1">
    <citation type="submission" date="2020-05" db="EMBL/GenBank/DDBJ databases">
        <title>Azospirillum oleiclasticum sp. nov, a nitrogen-fixing and heavy crude oil-emulsifying bacterium isolated from the crude oil of Yumen Oilfield.</title>
        <authorList>
            <person name="Wu D."/>
            <person name="Cai M."/>
            <person name="Zhang X."/>
        </authorList>
    </citation>
    <scope>NUCLEOTIDE SEQUENCE [LARGE SCALE GENOMIC DNA]</scope>
    <source>
        <strain evidence="1 2">ROY-1-1-2</strain>
    </source>
</reference>
<gene>
    <name evidence="1" type="ORF">HND93_22880</name>
</gene>
<dbReference type="EMBL" id="JABFDB010000019">
    <property type="protein sequence ID" value="NYZ22565.1"/>
    <property type="molecule type" value="Genomic_DNA"/>
</dbReference>
<dbReference type="RefSeq" id="WP_180284331.1">
    <property type="nucleotide sequence ID" value="NZ_JABFDB010000019.1"/>
</dbReference>
<organism evidence="1 2">
    <name type="scientific">Azospirillum oleiclasticum</name>
    <dbReference type="NCBI Taxonomy" id="2735135"/>
    <lineage>
        <taxon>Bacteria</taxon>
        <taxon>Pseudomonadati</taxon>
        <taxon>Pseudomonadota</taxon>
        <taxon>Alphaproteobacteria</taxon>
        <taxon>Rhodospirillales</taxon>
        <taxon>Azospirillaceae</taxon>
        <taxon>Azospirillum</taxon>
    </lineage>
</organism>
<dbReference type="Proteomes" id="UP000584642">
    <property type="component" value="Unassembled WGS sequence"/>
</dbReference>
<protein>
    <submittedName>
        <fullName evidence="1">Uncharacterized protein</fullName>
    </submittedName>
</protein>
<proteinExistence type="predicted"/>
<keyword evidence="2" id="KW-1185">Reference proteome</keyword>
<evidence type="ECO:0000313" key="2">
    <source>
        <dbReference type="Proteomes" id="UP000584642"/>
    </source>
</evidence>
<name>A0ABX2TIT6_9PROT</name>
<evidence type="ECO:0000313" key="1">
    <source>
        <dbReference type="EMBL" id="NYZ22565.1"/>
    </source>
</evidence>
<accession>A0ABX2TIT6</accession>